<name>A0A836L9Y7_9TRYP</name>
<evidence type="ECO:0000313" key="3">
    <source>
        <dbReference type="Proteomes" id="UP000674318"/>
    </source>
</evidence>
<evidence type="ECO:0000256" key="1">
    <source>
        <dbReference type="SAM" id="MobiDB-lite"/>
    </source>
</evidence>
<dbReference type="RefSeq" id="XP_067757139.1">
    <property type="nucleotide sequence ID" value="XM_067900939.1"/>
</dbReference>
<dbReference type="OrthoDB" id="265023at2759"/>
<organism evidence="2 3">
    <name type="scientific">Porcisia hertigi</name>
    <dbReference type="NCBI Taxonomy" id="2761500"/>
    <lineage>
        <taxon>Eukaryota</taxon>
        <taxon>Discoba</taxon>
        <taxon>Euglenozoa</taxon>
        <taxon>Kinetoplastea</taxon>
        <taxon>Metakinetoplastina</taxon>
        <taxon>Trypanosomatida</taxon>
        <taxon>Trypanosomatidae</taxon>
        <taxon>Leishmaniinae</taxon>
        <taxon>Porcisia</taxon>
    </lineage>
</organism>
<keyword evidence="3" id="KW-1185">Reference proteome</keyword>
<feature type="compositionally biased region" description="Basic residues" evidence="1">
    <location>
        <begin position="126"/>
        <end position="135"/>
    </location>
</feature>
<dbReference type="EMBL" id="JAFJZO010000023">
    <property type="protein sequence ID" value="KAG5504516.1"/>
    <property type="molecule type" value="Genomic_DNA"/>
</dbReference>
<feature type="compositionally biased region" description="Basic and acidic residues" evidence="1">
    <location>
        <begin position="10"/>
        <end position="21"/>
    </location>
</feature>
<dbReference type="KEGG" id="phet:94291016"/>
<accession>A0A836L9Y7</accession>
<proteinExistence type="predicted"/>
<dbReference type="AlphaFoldDB" id="A0A836L9Y7"/>
<feature type="compositionally biased region" description="Basic residues" evidence="1">
    <location>
        <begin position="95"/>
        <end position="107"/>
    </location>
</feature>
<feature type="region of interest" description="Disordered" evidence="1">
    <location>
        <begin position="1"/>
        <end position="65"/>
    </location>
</feature>
<protein>
    <submittedName>
        <fullName evidence="2">Uncharacterized protein</fullName>
    </submittedName>
</protein>
<evidence type="ECO:0000313" key="2">
    <source>
        <dbReference type="EMBL" id="KAG5504516.1"/>
    </source>
</evidence>
<reference evidence="2 3" key="1">
    <citation type="submission" date="2021-02" db="EMBL/GenBank/DDBJ databases">
        <title>Porcisia hertigi Genome sequencing and assembly.</title>
        <authorList>
            <person name="Almutairi H."/>
            <person name="Gatherer D."/>
        </authorList>
    </citation>
    <scope>NUCLEOTIDE SEQUENCE [LARGE SCALE GENOMIC DNA]</scope>
    <source>
        <strain evidence="2 3">C119</strain>
    </source>
</reference>
<gene>
    <name evidence="2" type="ORF">JKF63_04968</name>
</gene>
<sequence>MPAKHFGLKRPAEAPLHRTNVDESLAMQHTPASSSTTPTATSTVEEVEAPKVVMSKAQRRRLKKPPVVVTAEMKATAREETRELRKQLRILKSNGARRKMAKLHGKRPRESDPNEEAASAFDRDCRPHKKGRRLE</sequence>
<feature type="compositionally biased region" description="Low complexity" evidence="1">
    <location>
        <begin position="30"/>
        <end position="44"/>
    </location>
</feature>
<comment type="caution">
    <text evidence="2">The sequence shown here is derived from an EMBL/GenBank/DDBJ whole genome shotgun (WGS) entry which is preliminary data.</text>
</comment>
<feature type="region of interest" description="Disordered" evidence="1">
    <location>
        <begin position="93"/>
        <end position="135"/>
    </location>
</feature>
<dbReference type="Proteomes" id="UP000674318">
    <property type="component" value="Unassembled WGS sequence"/>
</dbReference>
<dbReference type="GeneID" id="94291016"/>